<dbReference type="InterPro" id="IPR044925">
    <property type="entry name" value="His-Me_finger_sf"/>
</dbReference>
<dbReference type="Pfam" id="PF13392">
    <property type="entry name" value="HNH_3"/>
    <property type="match status" value="1"/>
</dbReference>
<keyword evidence="3" id="KW-0378">Hydrolase</keyword>
<name>A0A0E3GMP6_9CAUD</name>
<evidence type="ECO:0000313" key="3">
    <source>
        <dbReference type="EMBL" id="AKA61524.1"/>
    </source>
</evidence>
<reference evidence="4" key="2">
    <citation type="submission" date="2015-01" db="EMBL/GenBank/DDBJ databases">
        <title>Complete Genome of Bacillus megaterium Siphophage Stahl.</title>
        <authorList>
            <person name="Brizendine A.M."/>
            <person name="Rousseau S."/>
            <person name="Hernandez A.C."/>
            <person name="Everett G.F.K."/>
        </authorList>
    </citation>
    <scope>NUCLEOTIDE SEQUENCE [LARGE SCALE GENOMIC DNA]</scope>
</reference>
<protein>
    <submittedName>
        <fullName evidence="3">HNH homing endonuclease</fullName>
    </submittedName>
</protein>
<dbReference type="InterPro" id="IPR010902">
    <property type="entry name" value="NUMOD4"/>
</dbReference>
<dbReference type="Gene3D" id="3.90.75.20">
    <property type="match status" value="1"/>
</dbReference>
<dbReference type="SUPFAM" id="SSF54060">
    <property type="entry name" value="His-Me finger endonucleases"/>
    <property type="match status" value="1"/>
</dbReference>
<gene>
    <name evidence="3" type="ORF">CPT_Stahl96</name>
</gene>
<dbReference type="GeneID" id="26647899"/>
<dbReference type="GO" id="GO:0016788">
    <property type="term" value="F:hydrolase activity, acting on ester bonds"/>
    <property type="evidence" value="ECO:0007669"/>
    <property type="project" value="InterPro"/>
</dbReference>
<dbReference type="Pfam" id="PF07463">
    <property type="entry name" value="NUMOD4"/>
    <property type="match status" value="1"/>
</dbReference>
<reference evidence="3 4" key="1">
    <citation type="journal article" date="2015" name="Genome Announc.">
        <title>Complete Genome Sequence of Bacillus megaterium Siphophage Stahl.</title>
        <authorList>
            <person name="Brizendine A.M."/>
            <person name="Rousseau S."/>
            <person name="Hernandez A.C."/>
            <person name="Kuty Everett G.F."/>
        </authorList>
    </citation>
    <scope>NUCLEOTIDE SEQUENCE [LARGE SCALE GENOMIC DNA]</scope>
</reference>
<feature type="domain" description="NUMOD4" evidence="1">
    <location>
        <begin position="4"/>
        <end position="56"/>
    </location>
</feature>
<keyword evidence="4" id="KW-1185">Reference proteome</keyword>
<dbReference type="GO" id="GO:0004519">
    <property type="term" value="F:endonuclease activity"/>
    <property type="evidence" value="ECO:0007669"/>
    <property type="project" value="UniProtKB-KW"/>
</dbReference>
<dbReference type="OrthoDB" id="21336at10239"/>
<dbReference type="InterPro" id="IPR003615">
    <property type="entry name" value="HNH_nuc"/>
</dbReference>
<keyword evidence="3" id="KW-0255">Endonuclease</keyword>
<feature type="domain" description="HNH nuclease" evidence="2">
    <location>
        <begin position="83"/>
        <end position="111"/>
    </location>
</feature>
<dbReference type="RefSeq" id="YP_009203700.1">
    <property type="nucleotide sequence ID" value="NC_028856.1"/>
</dbReference>
<sequence>MENEIWKDIEGYEGYYQVSDYGRIRSLTRVIKGKTYKSRIMKPKVNSYGYHMITLTNKEQIRKNHAIHRLVAFSFIKNDDPINRKEVNHIDGKKENNEHSNLEWSTRSENMKHAFKTGLASNKNRGLKPPIHYGSDNINTKLNEDDVRFIRKHFKARDKLYNSYSLANMFDVRPSTIKQIVNRKTWKHVV</sequence>
<evidence type="ECO:0000313" key="4">
    <source>
        <dbReference type="Proteomes" id="UP000033015"/>
    </source>
</evidence>
<dbReference type="EMBL" id="KP696447">
    <property type="protein sequence ID" value="AKA61524.1"/>
    <property type="molecule type" value="Genomic_DNA"/>
</dbReference>
<evidence type="ECO:0000259" key="1">
    <source>
        <dbReference type="Pfam" id="PF07463"/>
    </source>
</evidence>
<dbReference type="KEGG" id="vg:26647899"/>
<organism evidence="3 4">
    <name type="scientific">Bacillus phage Stahl</name>
    <dbReference type="NCBI Taxonomy" id="1610832"/>
    <lineage>
        <taxon>Viruses</taxon>
        <taxon>Duplodnaviria</taxon>
        <taxon>Heunggongvirae</taxon>
        <taxon>Uroviricota</taxon>
        <taxon>Caudoviricetes</taxon>
        <taxon>Slashvirus</taxon>
        <taxon>Slashvirus stahl</taxon>
    </lineage>
</organism>
<keyword evidence="3" id="KW-0540">Nuclease</keyword>
<evidence type="ECO:0000259" key="2">
    <source>
        <dbReference type="Pfam" id="PF13392"/>
    </source>
</evidence>
<dbReference type="Proteomes" id="UP000033015">
    <property type="component" value="Segment"/>
</dbReference>
<proteinExistence type="predicted"/>
<accession>A0A0E3GMP6</accession>